<dbReference type="InterPro" id="IPR001173">
    <property type="entry name" value="Glyco_trans_2-like"/>
</dbReference>
<proteinExistence type="predicted"/>
<dbReference type="Proteomes" id="UP000193404">
    <property type="component" value="Chromosome"/>
</dbReference>
<evidence type="ECO:0000313" key="3">
    <source>
        <dbReference type="Proteomes" id="UP000193404"/>
    </source>
</evidence>
<evidence type="ECO:0000259" key="1">
    <source>
        <dbReference type="Pfam" id="PF00535"/>
    </source>
</evidence>
<dbReference type="KEGG" id="aman:B6F84_08930"/>
<dbReference type="GeneID" id="41591039"/>
<protein>
    <recommendedName>
        <fullName evidence="1">Glycosyltransferase 2-like domain-containing protein</fullName>
    </recommendedName>
</protein>
<sequence>MTICIYGTVYNNVNTVEESIKSVFDPSYDIVIVDNYSKDGTWEKLQELKKDYNLTLLRLKSSRGKGRAYALEHCPENSITAYFDLDTYYNENFHKVIKSGLKELLILGPMMSYIQSKDQILKIGNWKNLNYGEDIEFLSRQKISITFPLIIGENQEIKAKNLYIERERRYTKLWRIRLLKNVINIYRSLNIQFKDLVLMYPYTKKYILILMLLDVIARIKGKYKNANVNNYVYFFKKAINTVVDPTQYLNVNTRDTQISISKNIYDYLRSYNAIDDSLIGKYILLV</sequence>
<dbReference type="OrthoDB" id="43535at2157"/>
<organism evidence="2 3">
    <name type="scientific">Acidianus manzaensis</name>
    <dbReference type="NCBI Taxonomy" id="282676"/>
    <lineage>
        <taxon>Archaea</taxon>
        <taxon>Thermoproteota</taxon>
        <taxon>Thermoprotei</taxon>
        <taxon>Sulfolobales</taxon>
        <taxon>Sulfolobaceae</taxon>
        <taxon>Acidianus</taxon>
    </lineage>
</organism>
<gene>
    <name evidence="2" type="ORF">B6F84_08930</name>
</gene>
<dbReference type="Gene3D" id="3.90.550.10">
    <property type="entry name" value="Spore Coat Polysaccharide Biosynthesis Protein SpsA, Chain A"/>
    <property type="match status" value="1"/>
</dbReference>
<dbReference type="InterPro" id="IPR029044">
    <property type="entry name" value="Nucleotide-diphossugar_trans"/>
</dbReference>
<dbReference type="RefSeq" id="WP_148691913.1">
    <property type="nucleotide sequence ID" value="NZ_CP020477.1"/>
</dbReference>
<dbReference type="Pfam" id="PF00535">
    <property type="entry name" value="Glycos_transf_2"/>
    <property type="match status" value="1"/>
</dbReference>
<dbReference type="AlphaFoldDB" id="A0A1W6K0Y1"/>
<accession>A0A1W6K0Y1</accession>
<reference evidence="2 3" key="1">
    <citation type="submission" date="2017-03" db="EMBL/GenBank/DDBJ databases">
        <title>Sulfur activation and transportation mechanism of thermophilic Archaea Acidianus manzaensis YN-25.</title>
        <authorList>
            <person name="Ma Y."/>
            <person name="Yang Y."/>
            <person name="Xia J."/>
        </authorList>
    </citation>
    <scope>NUCLEOTIDE SEQUENCE [LARGE SCALE GENOMIC DNA]</scope>
    <source>
        <strain evidence="2 3">YN-25</strain>
    </source>
</reference>
<keyword evidence="3" id="KW-1185">Reference proteome</keyword>
<dbReference type="EMBL" id="CP020477">
    <property type="protein sequence ID" value="ARM76130.1"/>
    <property type="molecule type" value="Genomic_DNA"/>
</dbReference>
<feature type="domain" description="Glycosyltransferase 2-like" evidence="1">
    <location>
        <begin position="8"/>
        <end position="94"/>
    </location>
</feature>
<evidence type="ECO:0000313" key="2">
    <source>
        <dbReference type="EMBL" id="ARM76130.1"/>
    </source>
</evidence>
<name>A0A1W6K0Y1_9CREN</name>
<dbReference type="SUPFAM" id="SSF53448">
    <property type="entry name" value="Nucleotide-diphospho-sugar transferases"/>
    <property type="match status" value="1"/>
</dbReference>